<evidence type="ECO:0000313" key="1">
    <source>
        <dbReference type="Proteomes" id="UP000887579"/>
    </source>
</evidence>
<evidence type="ECO:0000313" key="2">
    <source>
        <dbReference type="WBParaSite" id="ES5_v2.g20797.t1"/>
    </source>
</evidence>
<dbReference type="WBParaSite" id="ES5_v2.g20797.t1">
    <property type="protein sequence ID" value="ES5_v2.g20797.t1"/>
    <property type="gene ID" value="ES5_v2.g20797"/>
</dbReference>
<proteinExistence type="predicted"/>
<protein>
    <submittedName>
        <fullName evidence="2">2-oxoacid dehydrogenase acyltransferase catalytic domain-containing protein</fullName>
    </submittedName>
</protein>
<sequence length="71" mass="7777">ASHNICLAIDTPGGLVVPNIKNCEQKTIWDIAEDLKRLQEDGKKQKIRPEDLSGGTFTLSNIGAVSFLKHC</sequence>
<reference evidence="2" key="1">
    <citation type="submission" date="2022-11" db="UniProtKB">
        <authorList>
            <consortium name="WormBaseParasite"/>
        </authorList>
    </citation>
    <scope>IDENTIFICATION</scope>
</reference>
<dbReference type="Proteomes" id="UP000887579">
    <property type="component" value="Unplaced"/>
</dbReference>
<organism evidence="1 2">
    <name type="scientific">Panagrolaimus sp. ES5</name>
    <dbReference type="NCBI Taxonomy" id="591445"/>
    <lineage>
        <taxon>Eukaryota</taxon>
        <taxon>Metazoa</taxon>
        <taxon>Ecdysozoa</taxon>
        <taxon>Nematoda</taxon>
        <taxon>Chromadorea</taxon>
        <taxon>Rhabditida</taxon>
        <taxon>Tylenchina</taxon>
        <taxon>Panagrolaimomorpha</taxon>
        <taxon>Panagrolaimoidea</taxon>
        <taxon>Panagrolaimidae</taxon>
        <taxon>Panagrolaimus</taxon>
    </lineage>
</organism>
<accession>A0AC34FTQ5</accession>
<name>A0AC34FTQ5_9BILA</name>